<dbReference type="EMBL" id="OZ021740">
    <property type="protein sequence ID" value="CAK9324327.1"/>
    <property type="molecule type" value="Genomic_DNA"/>
</dbReference>
<dbReference type="Proteomes" id="UP001642487">
    <property type="component" value="Chromosome 6"/>
</dbReference>
<evidence type="ECO:0000313" key="2">
    <source>
        <dbReference type="Proteomes" id="UP001642487"/>
    </source>
</evidence>
<protein>
    <submittedName>
        <fullName evidence="1">Uncharacterized protein</fullName>
    </submittedName>
</protein>
<proteinExistence type="predicted"/>
<evidence type="ECO:0000313" key="1">
    <source>
        <dbReference type="EMBL" id="CAK9324327.1"/>
    </source>
</evidence>
<accession>A0ABP0YWM1</accession>
<name>A0ABP0YWM1_9ROSI</name>
<reference evidence="1 2" key="1">
    <citation type="submission" date="2024-03" db="EMBL/GenBank/DDBJ databases">
        <authorList>
            <person name="Gkanogiannis A."/>
            <person name="Becerra Lopez-Lavalle L."/>
        </authorList>
    </citation>
    <scope>NUCLEOTIDE SEQUENCE [LARGE SCALE GENOMIC DNA]</scope>
</reference>
<organism evidence="1 2">
    <name type="scientific">Citrullus colocynthis</name>
    <name type="common">colocynth</name>
    <dbReference type="NCBI Taxonomy" id="252529"/>
    <lineage>
        <taxon>Eukaryota</taxon>
        <taxon>Viridiplantae</taxon>
        <taxon>Streptophyta</taxon>
        <taxon>Embryophyta</taxon>
        <taxon>Tracheophyta</taxon>
        <taxon>Spermatophyta</taxon>
        <taxon>Magnoliopsida</taxon>
        <taxon>eudicotyledons</taxon>
        <taxon>Gunneridae</taxon>
        <taxon>Pentapetalae</taxon>
        <taxon>rosids</taxon>
        <taxon>fabids</taxon>
        <taxon>Cucurbitales</taxon>
        <taxon>Cucurbitaceae</taxon>
        <taxon>Benincaseae</taxon>
        <taxon>Citrullus</taxon>
    </lineage>
</organism>
<gene>
    <name evidence="1" type="ORF">CITCOLO1_LOCUS16561</name>
</gene>
<sequence length="121" mass="13573">MNEEEDVDTPTHMSISSSLQYVGLVHKSDDSEESAFGGSASECLSPTSSYIYASDADDVESTMLPNKAFADYYTALHNDGIDIIKEYSEYLILRLTQIQTTLLLWSHQYNHLVRALAKFVI</sequence>
<keyword evidence="2" id="KW-1185">Reference proteome</keyword>